<reference evidence="1" key="1">
    <citation type="submission" date="2023-04" db="EMBL/GenBank/DDBJ databases">
        <title>Assessment of the microbiological origin of a defect in Grana Padano cheese.</title>
        <authorList>
            <person name="Zago M."/>
            <person name="Rossetti L."/>
            <person name="Bonvini B."/>
            <person name="Carminati D."/>
            <person name="Giraffa G."/>
        </authorList>
    </citation>
    <scope>NUCLEOTIDE SEQUENCE</scope>
    <source>
        <strain evidence="1">4990</strain>
    </source>
</reference>
<dbReference type="RefSeq" id="WP_310944311.1">
    <property type="nucleotide sequence ID" value="NZ_JARUIS010000031.1"/>
</dbReference>
<dbReference type="EMBL" id="JARUIS010000031">
    <property type="protein sequence ID" value="MDS1004923.1"/>
    <property type="molecule type" value="Genomic_DNA"/>
</dbReference>
<dbReference type="Proteomes" id="UP001182303">
    <property type="component" value="Unassembled WGS sequence"/>
</dbReference>
<gene>
    <name evidence="1" type="ORF">P9J83_15675</name>
</gene>
<dbReference type="InterPro" id="IPR014054">
    <property type="entry name" value="Phage_regulatory_Rha"/>
</dbReference>
<evidence type="ECO:0008006" key="3">
    <source>
        <dbReference type="Google" id="ProtNLM"/>
    </source>
</evidence>
<organism evidence="1 2">
    <name type="scientific">Clostridium sporogenes</name>
    <dbReference type="NCBI Taxonomy" id="1509"/>
    <lineage>
        <taxon>Bacteria</taxon>
        <taxon>Bacillati</taxon>
        <taxon>Bacillota</taxon>
        <taxon>Clostridia</taxon>
        <taxon>Eubacteriales</taxon>
        <taxon>Clostridiaceae</taxon>
        <taxon>Clostridium</taxon>
    </lineage>
</organism>
<evidence type="ECO:0000313" key="1">
    <source>
        <dbReference type="EMBL" id="MDS1004923.1"/>
    </source>
</evidence>
<proteinExistence type="predicted"/>
<protein>
    <recommendedName>
        <fullName evidence="3">Rha family transcriptional regulator</fullName>
    </recommendedName>
</protein>
<evidence type="ECO:0000313" key="2">
    <source>
        <dbReference type="Proteomes" id="UP001182303"/>
    </source>
</evidence>
<comment type="caution">
    <text evidence="1">The sequence shown here is derived from an EMBL/GenBank/DDBJ whole genome shotgun (WGS) entry which is preliminary data.</text>
</comment>
<accession>A0AAE4FNA1</accession>
<sequence>MNKLSVLNKKQLTITSVELVDIINEFRKLEGNRAELQHKSFITKIKNELETLKNLKISQQNIFPSNYIDSRGKQQPCYELTRDGMLQMLNSESALVRYKTVEYINKLESHIKMHQIANEEQLENIDHFKKEQLQLQFAVDMLKVNNGSKIKMLKEFNEAHNLTTQYLPDYTEEKITKSLSALIKEHKVPLSAIKMNSRLIELGVLEEKERASKSKGVKKYKSLTEKGLKYGKNLISNHGTQKETQPHYYEDTFEELVNLVLNSDERRCS</sequence>
<dbReference type="AlphaFoldDB" id="A0AAE4FNA1"/>
<dbReference type="Pfam" id="PF09669">
    <property type="entry name" value="Phage_pRha"/>
    <property type="match status" value="1"/>
</dbReference>
<name>A0AAE4FNA1_CLOSG</name>